<protein>
    <submittedName>
        <fullName evidence="1">Uncharacterized protein</fullName>
    </submittedName>
</protein>
<evidence type="ECO:0000313" key="2">
    <source>
        <dbReference type="Proteomes" id="UP001139263"/>
    </source>
</evidence>
<organism evidence="1 2">
    <name type="scientific">Sulfoacidibacillus ferrooxidans</name>
    <dbReference type="NCBI Taxonomy" id="2005001"/>
    <lineage>
        <taxon>Bacteria</taxon>
        <taxon>Bacillati</taxon>
        <taxon>Bacillota</taxon>
        <taxon>Bacilli</taxon>
        <taxon>Bacillales</taxon>
        <taxon>Alicyclobacillaceae</taxon>
        <taxon>Sulfoacidibacillus</taxon>
    </lineage>
</organism>
<proteinExistence type="predicted"/>
<dbReference type="Proteomes" id="UP001139263">
    <property type="component" value="Unassembled WGS sequence"/>
</dbReference>
<name>A0A9X2AFZ9_9BACL</name>
<evidence type="ECO:0000313" key="1">
    <source>
        <dbReference type="EMBL" id="MCI0184977.1"/>
    </source>
</evidence>
<comment type="caution">
    <text evidence="1">The sequence shown here is derived from an EMBL/GenBank/DDBJ whole genome shotgun (WGS) entry which is preliminary data.</text>
</comment>
<dbReference type="EMBL" id="JALBUF010000053">
    <property type="protein sequence ID" value="MCI0184977.1"/>
    <property type="molecule type" value="Genomic_DNA"/>
</dbReference>
<accession>A0A9X2AFZ9</accession>
<dbReference type="AlphaFoldDB" id="A0A9X2AFZ9"/>
<keyword evidence="2" id="KW-1185">Reference proteome</keyword>
<gene>
    <name evidence="1" type="ORF">MM817_03274</name>
</gene>
<reference evidence="1" key="1">
    <citation type="submission" date="2022-03" db="EMBL/GenBank/DDBJ databases">
        <title>Draft Genome Sequence of Firmicute Strain S0AB, a Heterotrophic Iron/Sulfur-Oxidizing Extreme Acidophile.</title>
        <authorList>
            <person name="Vergara E."/>
            <person name="Pakostova E."/>
            <person name="Johnson D.B."/>
            <person name="Holmes D.S."/>
        </authorList>
    </citation>
    <scope>NUCLEOTIDE SEQUENCE</scope>
    <source>
        <strain evidence="1">S0AB</strain>
    </source>
</reference>
<sequence>MRTYMPADRLSVQTTALAAHLENVADLSDKWSSLADKDVPKGVLTLEGDAFKQEMKAAMTRLANETRRLTGVPLVDAMVDAVTEEDMVIDATQVDVFSVPEQEETLDVVAFVAPRVVDDSSPQFKTVADLRATMGLTKKAGKVKQAVGDDQFMFDF</sequence>